<dbReference type="AlphaFoldDB" id="A0A7V8RMS4"/>
<evidence type="ECO:0000313" key="2">
    <source>
        <dbReference type="EMBL" id="MBA1379383.1"/>
    </source>
</evidence>
<organism evidence="2 3">
    <name type="scientific">Pseudomonas brassicacearum subsp. neoaurantiaca</name>
    <dbReference type="NCBI Taxonomy" id="494916"/>
    <lineage>
        <taxon>Bacteria</taxon>
        <taxon>Pseudomonadati</taxon>
        <taxon>Pseudomonadota</taxon>
        <taxon>Gammaproteobacteria</taxon>
        <taxon>Pseudomonadales</taxon>
        <taxon>Pseudomonadaceae</taxon>
        <taxon>Pseudomonas</taxon>
    </lineage>
</organism>
<dbReference type="EMBL" id="VDLV01000027">
    <property type="protein sequence ID" value="MBA1379383.1"/>
    <property type="molecule type" value="Genomic_DNA"/>
</dbReference>
<dbReference type="Proteomes" id="UP000572407">
    <property type="component" value="Unassembled WGS sequence"/>
</dbReference>
<protein>
    <submittedName>
        <fullName evidence="2">Uncharacterized protein</fullName>
    </submittedName>
</protein>
<feature type="region of interest" description="Disordered" evidence="1">
    <location>
        <begin position="28"/>
        <end position="47"/>
    </location>
</feature>
<sequence length="63" mass="6943">MRWRPLWRGSLLPLGREAAPIDSRLLTQASASQPSGSKLPRHKNPCSPDHVAGRIALINDCNE</sequence>
<name>A0A7V8RMS4_9PSED</name>
<proteinExistence type="predicted"/>
<comment type="caution">
    <text evidence="2">The sequence shown here is derived from an EMBL/GenBank/DDBJ whole genome shotgun (WGS) entry which is preliminary data.</text>
</comment>
<evidence type="ECO:0000256" key="1">
    <source>
        <dbReference type="SAM" id="MobiDB-lite"/>
    </source>
</evidence>
<reference evidence="2 3" key="1">
    <citation type="submission" date="2019-06" db="EMBL/GenBank/DDBJ databases">
        <title>Analysis of the biodiversity of Brassica napus bacterial endophytes for the selection of potential efficient biofertilizers for rapeseed crops.</title>
        <authorList>
            <person name="Jimenez-Gomez A."/>
            <person name="Saati-Santamaria Z."/>
            <person name="Menendez E."/>
            <person name="Rivas R."/>
            <person name="Mateos P.F."/>
            <person name="Velazquez E."/>
            <person name="Garcia-Fraile P."/>
        </authorList>
    </citation>
    <scope>NUCLEOTIDE SEQUENCE [LARGE SCALE GENOMIC DNA]</scope>
    <source>
        <strain evidence="2 3">CDVBN10</strain>
    </source>
</reference>
<evidence type="ECO:0000313" key="3">
    <source>
        <dbReference type="Proteomes" id="UP000572407"/>
    </source>
</evidence>
<accession>A0A7V8RMS4</accession>
<gene>
    <name evidence="2" type="ORF">FHK92_16470</name>
</gene>